<dbReference type="AlphaFoldDB" id="A0A7Z2GIG8"/>
<accession>A0A7Z2GIG8</accession>
<reference evidence="2 3" key="1">
    <citation type="submission" date="2019-12" db="EMBL/GenBank/DDBJ databases">
        <title>Paraburkholderia acidiphila 7Q-K02 sp. nov and Paraburkholderia acidisoli DHF22 sp. nov., two strains isolated from forest soil.</title>
        <authorList>
            <person name="Gao Z."/>
            <person name="Qiu L."/>
        </authorList>
    </citation>
    <scope>NUCLEOTIDE SEQUENCE [LARGE SCALE GENOMIC DNA]</scope>
    <source>
        <strain evidence="2 3">DHF22</strain>
    </source>
</reference>
<dbReference type="Proteomes" id="UP000433577">
    <property type="component" value="Chromosome 1"/>
</dbReference>
<dbReference type="Gene3D" id="3.10.450.50">
    <property type="match status" value="1"/>
</dbReference>
<evidence type="ECO:0000313" key="3">
    <source>
        <dbReference type="Proteomes" id="UP000433577"/>
    </source>
</evidence>
<name>A0A7Z2GIG8_9BURK</name>
<dbReference type="RefSeq" id="WP_158951096.1">
    <property type="nucleotide sequence ID" value="NZ_CP046913.1"/>
</dbReference>
<dbReference type="OrthoDB" id="21421at2"/>
<dbReference type="SUPFAM" id="SSF54427">
    <property type="entry name" value="NTF2-like"/>
    <property type="match status" value="1"/>
</dbReference>
<organism evidence="2 3">
    <name type="scientific">Paraburkholderia acidisoli</name>
    <dbReference type="NCBI Taxonomy" id="2571748"/>
    <lineage>
        <taxon>Bacteria</taxon>
        <taxon>Pseudomonadati</taxon>
        <taxon>Pseudomonadota</taxon>
        <taxon>Betaproteobacteria</taxon>
        <taxon>Burkholderiales</taxon>
        <taxon>Burkholderiaceae</taxon>
        <taxon>Paraburkholderia</taxon>
    </lineage>
</organism>
<dbReference type="KEGG" id="pacs:FAZ98_10180"/>
<evidence type="ECO:0000313" key="2">
    <source>
        <dbReference type="EMBL" id="QGZ62065.1"/>
    </source>
</evidence>
<feature type="domain" description="YchJ-like middle NTF2-like" evidence="1">
    <location>
        <begin position="49"/>
        <end position="145"/>
    </location>
</feature>
<dbReference type="InterPro" id="IPR032710">
    <property type="entry name" value="NTF2-like_dom_sf"/>
</dbReference>
<proteinExistence type="predicted"/>
<dbReference type="InterPro" id="IPR048469">
    <property type="entry name" value="YchJ-like_M"/>
</dbReference>
<dbReference type="EMBL" id="CP046913">
    <property type="protein sequence ID" value="QGZ62065.1"/>
    <property type="molecule type" value="Genomic_DNA"/>
</dbReference>
<evidence type="ECO:0000259" key="1">
    <source>
        <dbReference type="Pfam" id="PF17775"/>
    </source>
</evidence>
<gene>
    <name evidence="2" type="ORF">FAZ98_10180</name>
</gene>
<sequence>MNADTPRAARPADCPCGGAAPNLKANGKPPRYAACCGRFIDDHAVPASALELMRSRYTAYVLGDVAYLRATWAPQTCPADLEVDPAAPDAPRWLGLAVKRHEQTDETHAIVEFVARYKTGGRAFRLHETSRFTRESDGRWRYVEGDVDSR</sequence>
<protein>
    <recommendedName>
        <fullName evidence="1">YchJ-like middle NTF2-like domain-containing protein</fullName>
    </recommendedName>
</protein>
<dbReference type="NCBIfam" id="NF002502">
    <property type="entry name" value="PRK01842.1"/>
    <property type="match status" value="1"/>
</dbReference>
<keyword evidence="3" id="KW-1185">Reference proteome</keyword>
<dbReference type="Pfam" id="PF17775">
    <property type="entry name" value="YchJ_M-like"/>
    <property type="match status" value="1"/>
</dbReference>